<gene>
    <name evidence="22" type="ORF">F3Y22_tig00116970pilonHSYRG00061</name>
</gene>
<dbReference type="PANTHER" id="PTHR48007">
    <property type="entry name" value="LEUCINE-RICH REPEAT RECEPTOR-LIKE PROTEIN KINASE PXC1"/>
    <property type="match status" value="1"/>
</dbReference>
<dbReference type="GO" id="GO:0016020">
    <property type="term" value="C:membrane"/>
    <property type="evidence" value="ECO:0007669"/>
    <property type="project" value="UniProtKB-SubCell"/>
</dbReference>
<accession>A0A6A2WUI9</accession>
<evidence type="ECO:0000256" key="6">
    <source>
        <dbReference type="ARBA" id="ARBA00022679"/>
    </source>
</evidence>
<comment type="catalytic activity">
    <reaction evidence="17">
        <text>L-threonyl-[protein] + ATP = O-phospho-L-threonyl-[protein] + ADP + H(+)</text>
        <dbReference type="Rhea" id="RHEA:46608"/>
        <dbReference type="Rhea" id="RHEA-COMP:11060"/>
        <dbReference type="Rhea" id="RHEA-COMP:11605"/>
        <dbReference type="ChEBI" id="CHEBI:15378"/>
        <dbReference type="ChEBI" id="CHEBI:30013"/>
        <dbReference type="ChEBI" id="CHEBI:30616"/>
        <dbReference type="ChEBI" id="CHEBI:61977"/>
        <dbReference type="ChEBI" id="CHEBI:456216"/>
        <dbReference type="EC" id="2.7.11.1"/>
    </reaction>
</comment>
<dbReference type="Pfam" id="PF08263">
    <property type="entry name" value="LRRNT_2"/>
    <property type="match status" value="1"/>
</dbReference>
<keyword evidence="23" id="KW-1185">Reference proteome</keyword>
<dbReference type="EC" id="2.7.11.1" evidence="3"/>
<feature type="compositionally biased region" description="Acidic residues" evidence="19">
    <location>
        <begin position="650"/>
        <end position="661"/>
    </location>
</feature>
<dbReference type="InterPro" id="IPR046959">
    <property type="entry name" value="PRK1-6/SRF4-like"/>
</dbReference>
<dbReference type="InterPro" id="IPR001611">
    <property type="entry name" value="Leu-rich_rpt"/>
</dbReference>
<dbReference type="FunFam" id="1.10.510.10:FF:000480">
    <property type="entry name" value="Pollen receptor-like kinase 1"/>
    <property type="match status" value="1"/>
</dbReference>
<keyword evidence="4" id="KW-0597">Phosphoprotein</keyword>
<dbReference type="Pfam" id="PF00560">
    <property type="entry name" value="LRR_1"/>
    <property type="match status" value="1"/>
</dbReference>
<evidence type="ECO:0000259" key="21">
    <source>
        <dbReference type="PROSITE" id="PS50011"/>
    </source>
</evidence>
<reference evidence="22" key="1">
    <citation type="submission" date="2019-09" db="EMBL/GenBank/DDBJ databases">
        <title>Draft genome information of white flower Hibiscus syriacus.</title>
        <authorList>
            <person name="Kim Y.-M."/>
        </authorList>
    </citation>
    <scope>NUCLEOTIDE SEQUENCE [LARGE SCALE GENOMIC DNA]</scope>
    <source>
        <strain evidence="22">YM2019G1</strain>
    </source>
</reference>
<dbReference type="Proteomes" id="UP000436088">
    <property type="component" value="Unassembled WGS sequence"/>
</dbReference>
<dbReference type="Pfam" id="PF13855">
    <property type="entry name" value="LRR_8"/>
    <property type="match status" value="1"/>
</dbReference>
<dbReference type="Gene3D" id="3.30.200.20">
    <property type="entry name" value="Phosphorylase Kinase, domain 1"/>
    <property type="match status" value="1"/>
</dbReference>
<comment type="similarity">
    <text evidence="2">Belongs to the protein kinase superfamily. Ser/Thr protein kinase family.</text>
</comment>
<keyword evidence="6" id="KW-0808">Transferase</keyword>
<dbReference type="AlphaFoldDB" id="A0A6A2WUI9"/>
<organism evidence="22 23">
    <name type="scientific">Hibiscus syriacus</name>
    <name type="common">Rose of Sharon</name>
    <dbReference type="NCBI Taxonomy" id="106335"/>
    <lineage>
        <taxon>Eukaryota</taxon>
        <taxon>Viridiplantae</taxon>
        <taxon>Streptophyta</taxon>
        <taxon>Embryophyta</taxon>
        <taxon>Tracheophyta</taxon>
        <taxon>Spermatophyta</taxon>
        <taxon>Magnoliopsida</taxon>
        <taxon>eudicotyledons</taxon>
        <taxon>Gunneridae</taxon>
        <taxon>Pentapetalae</taxon>
        <taxon>rosids</taxon>
        <taxon>malvids</taxon>
        <taxon>Malvales</taxon>
        <taxon>Malvaceae</taxon>
        <taxon>Malvoideae</taxon>
        <taxon>Hibiscus</taxon>
    </lineage>
</organism>
<name>A0A6A2WUI9_HIBSY</name>
<evidence type="ECO:0000256" key="1">
    <source>
        <dbReference type="ARBA" id="ARBA00004167"/>
    </source>
</evidence>
<keyword evidence="5" id="KW-0433">Leucine-rich repeat</keyword>
<evidence type="ECO:0000256" key="2">
    <source>
        <dbReference type="ARBA" id="ARBA00008684"/>
    </source>
</evidence>
<dbReference type="PANTHER" id="PTHR48007:SF19">
    <property type="entry name" value="POLLEN RECEPTOR-LIKE KINASE 5"/>
    <property type="match status" value="1"/>
</dbReference>
<keyword evidence="11" id="KW-0418">Kinase</keyword>
<dbReference type="InterPro" id="IPR013210">
    <property type="entry name" value="LRR_N_plant-typ"/>
</dbReference>
<dbReference type="GO" id="GO:0004674">
    <property type="term" value="F:protein serine/threonine kinase activity"/>
    <property type="evidence" value="ECO:0007669"/>
    <property type="project" value="UniProtKB-EC"/>
</dbReference>
<dbReference type="GO" id="GO:0005524">
    <property type="term" value="F:ATP binding"/>
    <property type="evidence" value="ECO:0007669"/>
    <property type="project" value="UniProtKB-KW"/>
</dbReference>
<evidence type="ECO:0000256" key="19">
    <source>
        <dbReference type="SAM" id="MobiDB-lite"/>
    </source>
</evidence>
<keyword evidence="12" id="KW-0067">ATP-binding</keyword>
<comment type="caution">
    <text evidence="22">The sequence shown here is derived from an EMBL/GenBank/DDBJ whole genome shotgun (WGS) entry which is preliminary data.</text>
</comment>
<keyword evidence="7 20" id="KW-0812">Transmembrane</keyword>
<keyword evidence="16" id="KW-0325">Glycoprotein</keyword>
<evidence type="ECO:0000256" key="7">
    <source>
        <dbReference type="ARBA" id="ARBA00022692"/>
    </source>
</evidence>
<dbReference type="SUPFAM" id="SSF52058">
    <property type="entry name" value="L domain-like"/>
    <property type="match status" value="1"/>
</dbReference>
<comment type="catalytic activity">
    <reaction evidence="18">
        <text>L-seryl-[protein] + ATP = O-phospho-L-seryl-[protein] + ADP + H(+)</text>
        <dbReference type="Rhea" id="RHEA:17989"/>
        <dbReference type="Rhea" id="RHEA-COMP:9863"/>
        <dbReference type="Rhea" id="RHEA-COMP:11604"/>
        <dbReference type="ChEBI" id="CHEBI:15378"/>
        <dbReference type="ChEBI" id="CHEBI:29999"/>
        <dbReference type="ChEBI" id="CHEBI:30616"/>
        <dbReference type="ChEBI" id="CHEBI:83421"/>
        <dbReference type="ChEBI" id="CHEBI:456216"/>
        <dbReference type="EC" id="2.7.11.1"/>
    </reaction>
</comment>
<proteinExistence type="inferred from homology"/>
<dbReference type="PROSITE" id="PS50011">
    <property type="entry name" value="PROTEIN_KINASE_DOM"/>
    <property type="match status" value="1"/>
</dbReference>
<evidence type="ECO:0000256" key="13">
    <source>
        <dbReference type="ARBA" id="ARBA00022989"/>
    </source>
</evidence>
<evidence type="ECO:0000313" key="23">
    <source>
        <dbReference type="Proteomes" id="UP000436088"/>
    </source>
</evidence>
<evidence type="ECO:0000256" key="4">
    <source>
        <dbReference type="ARBA" id="ARBA00022553"/>
    </source>
</evidence>
<protein>
    <recommendedName>
        <fullName evidence="3">non-specific serine/threonine protein kinase</fullName>
        <ecNumber evidence="3">2.7.11.1</ecNumber>
    </recommendedName>
</protein>
<evidence type="ECO:0000256" key="15">
    <source>
        <dbReference type="ARBA" id="ARBA00023170"/>
    </source>
</evidence>
<dbReference type="Gene3D" id="3.80.10.10">
    <property type="entry name" value="Ribonuclease Inhibitor"/>
    <property type="match status" value="1"/>
</dbReference>
<dbReference type="Gene3D" id="1.10.510.10">
    <property type="entry name" value="Transferase(Phosphotransferase) domain 1"/>
    <property type="match status" value="1"/>
</dbReference>
<feature type="domain" description="Protein kinase" evidence="21">
    <location>
        <begin position="384"/>
        <end position="650"/>
    </location>
</feature>
<feature type="transmembrane region" description="Helical" evidence="20">
    <location>
        <begin position="297"/>
        <end position="321"/>
    </location>
</feature>
<evidence type="ECO:0000256" key="5">
    <source>
        <dbReference type="ARBA" id="ARBA00022614"/>
    </source>
</evidence>
<evidence type="ECO:0000256" key="11">
    <source>
        <dbReference type="ARBA" id="ARBA00022777"/>
    </source>
</evidence>
<dbReference type="EMBL" id="VEPZ02001743">
    <property type="protein sequence ID" value="KAE8658700.1"/>
    <property type="molecule type" value="Genomic_DNA"/>
</dbReference>
<keyword evidence="9" id="KW-0677">Repeat</keyword>
<keyword evidence="15" id="KW-0675">Receptor</keyword>
<evidence type="ECO:0000256" key="8">
    <source>
        <dbReference type="ARBA" id="ARBA00022729"/>
    </source>
</evidence>
<dbReference type="GO" id="GO:0016787">
    <property type="term" value="F:hydrolase activity"/>
    <property type="evidence" value="ECO:0007669"/>
    <property type="project" value="UniProtKB-KW"/>
</dbReference>
<dbReference type="FunFam" id="3.30.200.20:FF:000307">
    <property type="entry name" value="pollen receptor-like kinase 1"/>
    <property type="match status" value="1"/>
</dbReference>
<sequence length="685" mass="76748">MVMGMHIARLVRMPVSSLFYAFVVALSSWLMVVPSAGDQKEIESLLMFKNTLSNPSALYNWNASAPPCTGERSNWVGIICNEQGKVKGLQLERMGLSGVMNVESLHELQDLRLLNLMKNNFEGRIPEIKKMNRLQTLFLSNNHFSGEIPDDTFAQMTWLRKVFLANNIFSGKIPSSLAKLPHLSILRMEGNEFSGPVPEFTGNSLNVVNLANNQFEGPIPKSLSKMPTTMFSGTPLQQFVMYIFHAFSIDYFEIYSVGAAGNRNLCGPPLMECGTRRSPLRPPTSPPPESIMNSSTGLIIVLIMVSIALVVAILLLICFLLGRKPPQTTGEEPFVGQSYKPSPPPVEVRKKATVLPTPAHNMKRSELIFFGKEVQRFDLQDLLRASAEVLGSGNFGASYKASIGSGETVVVKNYKQMNHVGKDEFHEHMRRLGRLNHRNILPLLAYYYRKEEKLLVTNFIIDGNHSSTKQGLYWQTRLNIIKGVIKGLDYLYNELPTLVVPHGHLKSSNVLLDKNYEPLLCDYALRSLINQEQAQTQMTAYKSPEYAKTGKINRKTDVWCLGILILETLTGRFPENYLTTSYNSSMSLATWVNKMVKEKKTNEVFDKEMKGAKNSSGELISVMKIGLSCCKEDPEARPELNEVLKRIEELNEGDDDDDDDSSSTIGEVNAVIYGQMNVDSSSFDR</sequence>
<keyword evidence="13 20" id="KW-1133">Transmembrane helix</keyword>
<evidence type="ECO:0000256" key="10">
    <source>
        <dbReference type="ARBA" id="ARBA00022741"/>
    </source>
</evidence>
<evidence type="ECO:0000256" key="20">
    <source>
        <dbReference type="SAM" id="Phobius"/>
    </source>
</evidence>
<evidence type="ECO:0000256" key="3">
    <source>
        <dbReference type="ARBA" id="ARBA00012513"/>
    </source>
</evidence>
<dbReference type="InterPro" id="IPR000719">
    <property type="entry name" value="Prot_kinase_dom"/>
</dbReference>
<dbReference type="FunFam" id="3.80.10.10:FF:000400">
    <property type="entry name" value="Nuclear pore complex protein NUP107"/>
    <property type="match status" value="1"/>
</dbReference>
<dbReference type="Pfam" id="PF00069">
    <property type="entry name" value="Pkinase"/>
    <property type="match status" value="1"/>
</dbReference>
<evidence type="ECO:0000313" key="22">
    <source>
        <dbReference type="EMBL" id="KAE8658700.1"/>
    </source>
</evidence>
<evidence type="ECO:0000256" key="9">
    <source>
        <dbReference type="ARBA" id="ARBA00022737"/>
    </source>
</evidence>
<evidence type="ECO:0000256" key="12">
    <source>
        <dbReference type="ARBA" id="ARBA00022840"/>
    </source>
</evidence>
<evidence type="ECO:0000256" key="18">
    <source>
        <dbReference type="ARBA" id="ARBA00048679"/>
    </source>
</evidence>
<dbReference type="SUPFAM" id="SSF56112">
    <property type="entry name" value="Protein kinase-like (PK-like)"/>
    <property type="match status" value="1"/>
</dbReference>
<dbReference type="InterPro" id="IPR011009">
    <property type="entry name" value="Kinase-like_dom_sf"/>
</dbReference>
<evidence type="ECO:0000256" key="14">
    <source>
        <dbReference type="ARBA" id="ARBA00023136"/>
    </source>
</evidence>
<keyword evidence="10" id="KW-0547">Nucleotide-binding</keyword>
<evidence type="ECO:0000256" key="17">
    <source>
        <dbReference type="ARBA" id="ARBA00047899"/>
    </source>
</evidence>
<evidence type="ECO:0000256" key="16">
    <source>
        <dbReference type="ARBA" id="ARBA00023180"/>
    </source>
</evidence>
<comment type="subcellular location">
    <subcellularLocation>
        <location evidence="1">Membrane</location>
        <topology evidence="1">Single-pass membrane protein</topology>
    </subcellularLocation>
</comment>
<keyword evidence="8" id="KW-0732">Signal</keyword>
<keyword evidence="14 20" id="KW-0472">Membrane</keyword>
<feature type="region of interest" description="Disordered" evidence="19">
    <location>
        <begin position="648"/>
        <end position="667"/>
    </location>
</feature>
<dbReference type="InterPro" id="IPR032675">
    <property type="entry name" value="LRR_dom_sf"/>
</dbReference>